<keyword evidence="3" id="KW-1185">Reference proteome</keyword>
<evidence type="ECO:0000256" key="1">
    <source>
        <dbReference type="SAM" id="MobiDB-lite"/>
    </source>
</evidence>
<evidence type="ECO:0000313" key="3">
    <source>
        <dbReference type="Proteomes" id="UP000250235"/>
    </source>
</evidence>
<reference evidence="2 3" key="1">
    <citation type="journal article" date="2015" name="Proc. Natl. Acad. Sci. U.S.A.">
        <title>The resurrection genome of Boea hygrometrica: A blueprint for survival of dehydration.</title>
        <authorList>
            <person name="Xiao L."/>
            <person name="Yang G."/>
            <person name="Zhang L."/>
            <person name="Yang X."/>
            <person name="Zhao S."/>
            <person name="Ji Z."/>
            <person name="Zhou Q."/>
            <person name="Hu M."/>
            <person name="Wang Y."/>
            <person name="Chen M."/>
            <person name="Xu Y."/>
            <person name="Jin H."/>
            <person name="Xiao X."/>
            <person name="Hu G."/>
            <person name="Bao F."/>
            <person name="Hu Y."/>
            <person name="Wan P."/>
            <person name="Li L."/>
            <person name="Deng X."/>
            <person name="Kuang T."/>
            <person name="Xiang C."/>
            <person name="Zhu J.K."/>
            <person name="Oliver M.J."/>
            <person name="He Y."/>
        </authorList>
    </citation>
    <scope>NUCLEOTIDE SEQUENCE [LARGE SCALE GENOMIC DNA]</scope>
    <source>
        <strain evidence="3">cv. XS01</strain>
    </source>
</reference>
<dbReference type="EMBL" id="KV014098">
    <property type="protein sequence ID" value="KZV22793.1"/>
    <property type="molecule type" value="Genomic_DNA"/>
</dbReference>
<dbReference type="AlphaFoldDB" id="A0A2Z7AM56"/>
<name>A0A2Z7AM56_9LAMI</name>
<protein>
    <submittedName>
        <fullName evidence="2">Uncharacterized protein</fullName>
    </submittedName>
</protein>
<evidence type="ECO:0000313" key="2">
    <source>
        <dbReference type="EMBL" id="KZV22793.1"/>
    </source>
</evidence>
<feature type="region of interest" description="Disordered" evidence="1">
    <location>
        <begin position="94"/>
        <end position="114"/>
    </location>
</feature>
<gene>
    <name evidence="2" type="ORF">F511_24840</name>
</gene>
<proteinExistence type="predicted"/>
<sequence length="114" mass="12623">MVKRLATSPHDPLCITDSVCKNQSVMVSVQYGSLNSNIPSRSTTIGKSRVARDPITMHHLGDQIVTSHVLLAYDIHAQGRAVNPRQRSIDSYMHRDLTQPHHLITPTESVNGSK</sequence>
<dbReference type="Proteomes" id="UP000250235">
    <property type="component" value="Unassembled WGS sequence"/>
</dbReference>
<organism evidence="2 3">
    <name type="scientific">Dorcoceras hygrometricum</name>
    <dbReference type="NCBI Taxonomy" id="472368"/>
    <lineage>
        <taxon>Eukaryota</taxon>
        <taxon>Viridiplantae</taxon>
        <taxon>Streptophyta</taxon>
        <taxon>Embryophyta</taxon>
        <taxon>Tracheophyta</taxon>
        <taxon>Spermatophyta</taxon>
        <taxon>Magnoliopsida</taxon>
        <taxon>eudicotyledons</taxon>
        <taxon>Gunneridae</taxon>
        <taxon>Pentapetalae</taxon>
        <taxon>asterids</taxon>
        <taxon>lamiids</taxon>
        <taxon>Lamiales</taxon>
        <taxon>Gesneriaceae</taxon>
        <taxon>Didymocarpoideae</taxon>
        <taxon>Trichosporeae</taxon>
        <taxon>Loxocarpinae</taxon>
        <taxon>Dorcoceras</taxon>
    </lineage>
</organism>
<accession>A0A2Z7AM56</accession>